<organism evidence="2 3">
    <name type="scientific">Flavivirga rizhaonensis</name>
    <dbReference type="NCBI Taxonomy" id="2559571"/>
    <lineage>
        <taxon>Bacteria</taxon>
        <taxon>Pseudomonadati</taxon>
        <taxon>Bacteroidota</taxon>
        <taxon>Flavobacteriia</taxon>
        <taxon>Flavobacteriales</taxon>
        <taxon>Flavobacteriaceae</taxon>
        <taxon>Flavivirga</taxon>
    </lineage>
</organism>
<evidence type="ECO:0000313" key="3">
    <source>
        <dbReference type="Proteomes" id="UP000307602"/>
    </source>
</evidence>
<feature type="transmembrane region" description="Helical" evidence="1">
    <location>
        <begin position="5"/>
        <end position="23"/>
    </location>
</feature>
<name>A0A4S1DSV4_9FLAO</name>
<proteinExistence type="predicted"/>
<dbReference type="Proteomes" id="UP000307602">
    <property type="component" value="Unassembled WGS sequence"/>
</dbReference>
<feature type="transmembrane region" description="Helical" evidence="1">
    <location>
        <begin position="35"/>
        <end position="55"/>
    </location>
</feature>
<comment type="caution">
    <text evidence="2">The sequence shown here is derived from an EMBL/GenBank/DDBJ whole genome shotgun (WGS) entry which is preliminary data.</text>
</comment>
<keyword evidence="1" id="KW-0472">Membrane</keyword>
<protein>
    <submittedName>
        <fullName evidence="2">Uncharacterized protein</fullName>
    </submittedName>
</protein>
<accession>A0A4S1DSV4</accession>
<dbReference type="OrthoDB" id="9778250at2"/>
<keyword evidence="1" id="KW-0812">Transmembrane</keyword>
<evidence type="ECO:0000313" key="2">
    <source>
        <dbReference type="EMBL" id="TGV00452.1"/>
    </source>
</evidence>
<reference evidence="2 3" key="1">
    <citation type="submission" date="2019-04" db="EMBL/GenBank/DDBJ databases">
        <authorList>
            <person name="Liu A."/>
        </authorList>
    </citation>
    <scope>NUCLEOTIDE SEQUENCE [LARGE SCALE GENOMIC DNA]</scope>
    <source>
        <strain evidence="2 3">RZ03</strain>
    </source>
</reference>
<evidence type="ECO:0000256" key="1">
    <source>
        <dbReference type="SAM" id="Phobius"/>
    </source>
</evidence>
<dbReference type="AlphaFoldDB" id="A0A4S1DSV4"/>
<dbReference type="RefSeq" id="WP_135878916.1">
    <property type="nucleotide sequence ID" value="NZ_SRSO01000043.1"/>
</dbReference>
<dbReference type="EMBL" id="SRSO01000043">
    <property type="protein sequence ID" value="TGV00452.1"/>
    <property type="molecule type" value="Genomic_DNA"/>
</dbReference>
<gene>
    <name evidence="2" type="ORF">EM932_19650</name>
</gene>
<sequence length="188" mass="21552">MRKRIFKYGILVLIGGFLLYRFLPIGDYCGGFVALANYVLFGGLLILSFLIITIIDLIKLWKKKQKFDFIPLLIVLSIGILFYFQNGLENEKFWTEKTLSGRIEIESTPKSGLLRLYENGTFGATLYSADYSCTFQGKYELTDNVLNLKRKDLAELTEDVFTTAYIIEKKNKSIKPIDNKFGAIEIIE</sequence>
<keyword evidence="3" id="KW-1185">Reference proteome</keyword>
<keyword evidence="1" id="KW-1133">Transmembrane helix</keyword>
<feature type="transmembrane region" description="Helical" evidence="1">
    <location>
        <begin position="67"/>
        <end position="84"/>
    </location>
</feature>